<organism evidence="3 4">
    <name type="scientific">Streptococcus equi subsp. zooepidemicus Sz4is</name>
    <dbReference type="NCBI Taxonomy" id="1381082"/>
    <lineage>
        <taxon>Bacteria</taxon>
        <taxon>Bacillati</taxon>
        <taxon>Bacillota</taxon>
        <taxon>Bacilli</taxon>
        <taxon>Lactobacillales</taxon>
        <taxon>Streptococcaceae</taxon>
        <taxon>Streptococcus</taxon>
    </lineage>
</organism>
<keyword evidence="1" id="KW-0238">DNA-binding</keyword>
<dbReference type="Gene3D" id="1.10.260.40">
    <property type="entry name" value="lambda repressor-like DNA-binding domains"/>
    <property type="match status" value="1"/>
</dbReference>
<evidence type="ECO:0000313" key="3">
    <source>
        <dbReference type="EMBL" id="KIS16938.1"/>
    </source>
</evidence>
<dbReference type="InterPro" id="IPR001387">
    <property type="entry name" value="Cro/C1-type_HTH"/>
</dbReference>
<dbReference type="SUPFAM" id="SSF47413">
    <property type="entry name" value="lambda repressor-like DNA-binding domains"/>
    <property type="match status" value="1"/>
</dbReference>
<dbReference type="PANTHER" id="PTHR46558">
    <property type="entry name" value="TRACRIPTIONAL REGULATORY PROTEIN-RELATED-RELATED"/>
    <property type="match status" value="1"/>
</dbReference>
<dbReference type="AlphaFoldDB" id="A0AAW3GL69"/>
<evidence type="ECO:0000256" key="1">
    <source>
        <dbReference type="ARBA" id="ARBA00023125"/>
    </source>
</evidence>
<evidence type="ECO:0000259" key="2">
    <source>
        <dbReference type="PROSITE" id="PS50943"/>
    </source>
</evidence>
<dbReference type="SMART" id="SM00530">
    <property type="entry name" value="HTH_XRE"/>
    <property type="match status" value="1"/>
</dbReference>
<dbReference type="Proteomes" id="UP000032278">
    <property type="component" value="Unassembled WGS sequence"/>
</dbReference>
<proteinExistence type="predicted"/>
<reference evidence="3 4" key="1">
    <citation type="submission" date="2013-11" db="EMBL/GenBank/DDBJ databases">
        <authorList>
            <person name="da Piedade I."/>
            <person name="Tang M.H.E."/>
            <person name="Bojesen A.M."/>
        </authorList>
    </citation>
    <scope>NUCLEOTIDE SEQUENCE [LARGE SCALE GENOMIC DNA]</scope>
    <source>
        <strain evidence="3 4">Sz4is</strain>
    </source>
</reference>
<dbReference type="PANTHER" id="PTHR46558:SF11">
    <property type="entry name" value="HTH-TYPE TRANSCRIPTIONAL REGULATOR XRE"/>
    <property type="match status" value="1"/>
</dbReference>
<accession>A0AAW3GL69</accession>
<sequence length="189" mass="22186">MAFFDYSQALKVGQIDIKNARLKAGKTQKELAKLIGVTKQTIINDEKGTTEPSWDRLQEIATALNVDIDTLFPYNMLGEKRDFKWMEHLERLENNWLYSRMAEEEVLLQKILDFAIFQNKLDKDTLTTKELNNELNLEDNNTMSKEDKISLIILKYEKEIQEKTQKLIDLYKDQSSNELDTIRFESTNI</sequence>
<dbReference type="GO" id="GO:0003677">
    <property type="term" value="F:DNA binding"/>
    <property type="evidence" value="ECO:0007669"/>
    <property type="project" value="UniProtKB-KW"/>
</dbReference>
<comment type="caution">
    <text evidence="3">The sequence shown here is derived from an EMBL/GenBank/DDBJ whole genome shotgun (WGS) entry which is preliminary data.</text>
</comment>
<dbReference type="Pfam" id="PF01381">
    <property type="entry name" value="HTH_3"/>
    <property type="match status" value="1"/>
</dbReference>
<name>A0AAW3GL69_STRSZ</name>
<protein>
    <submittedName>
        <fullName evidence="3">Repressor protein</fullName>
    </submittedName>
</protein>
<dbReference type="PROSITE" id="PS50943">
    <property type="entry name" value="HTH_CROC1"/>
    <property type="match status" value="1"/>
</dbReference>
<evidence type="ECO:0000313" key="4">
    <source>
        <dbReference type="Proteomes" id="UP000032278"/>
    </source>
</evidence>
<gene>
    <name evidence="3" type="ORF">AT55_01166</name>
</gene>
<dbReference type="RefSeq" id="WP_012516374.1">
    <property type="nucleotide sequence ID" value="NZ_JAUE01000051.1"/>
</dbReference>
<dbReference type="CDD" id="cd00093">
    <property type="entry name" value="HTH_XRE"/>
    <property type="match status" value="1"/>
</dbReference>
<feature type="domain" description="HTH cro/C1-type" evidence="2">
    <location>
        <begin position="17"/>
        <end position="71"/>
    </location>
</feature>
<dbReference type="InterPro" id="IPR010982">
    <property type="entry name" value="Lambda_DNA-bd_dom_sf"/>
</dbReference>
<dbReference type="EMBL" id="JAUE01000051">
    <property type="protein sequence ID" value="KIS16938.1"/>
    <property type="molecule type" value="Genomic_DNA"/>
</dbReference>